<proteinExistence type="predicted"/>
<protein>
    <submittedName>
        <fullName evidence="1">Uncharacterized protein</fullName>
    </submittedName>
</protein>
<dbReference type="Proteomes" id="UP000248961">
    <property type="component" value="Unassembled WGS sequence"/>
</dbReference>
<keyword evidence="2" id="KW-1185">Reference proteome</keyword>
<dbReference type="EMBL" id="KZ824267">
    <property type="protein sequence ID" value="RAL17373.1"/>
    <property type="molecule type" value="Genomic_DNA"/>
</dbReference>
<dbReference type="RefSeq" id="XP_025556527.1">
    <property type="nucleotide sequence ID" value="XM_025700901.1"/>
</dbReference>
<gene>
    <name evidence="1" type="ORF">BO97DRAFT_5575</name>
</gene>
<name>A0A395IDY5_ASPHC</name>
<evidence type="ECO:0000313" key="2">
    <source>
        <dbReference type="Proteomes" id="UP000248961"/>
    </source>
</evidence>
<dbReference type="AlphaFoldDB" id="A0A395IDY5"/>
<dbReference type="GeneID" id="37205190"/>
<reference evidence="1 2" key="1">
    <citation type="submission" date="2018-02" db="EMBL/GenBank/DDBJ databases">
        <title>The genomes of Aspergillus section Nigri reveals drivers in fungal speciation.</title>
        <authorList>
            <consortium name="DOE Joint Genome Institute"/>
            <person name="Vesth T.C."/>
            <person name="Nybo J."/>
            <person name="Theobald S."/>
            <person name="Brandl J."/>
            <person name="Frisvad J.C."/>
            <person name="Nielsen K.F."/>
            <person name="Lyhne E.K."/>
            <person name="Kogle M.E."/>
            <person name="Kuo A."/>
            <person name="Riley R."/>
            <person name="Clum A."/>
            <person name="Nolan M."/>
            <person name="Lipzen A."/>
            <person name="Salamov A."/>
            <person name="Henrissat B."/>
            <person name="Wiebenga A."/>
            <person name="De vries R.P."/>
            <person name="Grigoriev I.V."/>
            <person name="Mortensen U.H."/>
            <person name="Andersen M.R."/>
            <person name="Baker S.E."/>
        </authorList>
    </citation>
    <scope>NUCLEOTIDE SEQUENCE [LARGE SCALE GENOMIC DNA]</scope>
    <source>
        <strain evidence="1 2">CBS 101889</strain>
    </source>
</reference>
<evidence type="ECO:0000313" key="1">
    <source>
        <dbReference type="EMBL" id="RAL17373.1"/>
    </source>
</evidence>
<dbReference type="VEuPathDB" id="FungiDB:BO97DRAFT_5575"/>
<accession>A0A395IDY5</accession>
<organism evidence="1 2">
    <name type="scientific">Aspergillus homomorphus (strain CBS 101889)</name>
    <dbReference type="NCBI Taxonomy" id="1450537"/>
    <lineage>
        <taxon>Eukaryota</taxon>
        <taxon>Fungi</taxon>
        <taxon>Dikarya</taxon>
        <taxon>Ascomycota</taxon>
        <taxon>Pezizomycotina</taxon>
        <taxon>Eurotiomycetes</taxon>
        <taxon>Eurotiomycetidae</taxon>
        <taxon>Eurotiales</taxon>
        <taxon>Aspergillaceae</taxon>
        <taxon>Aspergillus</taxon>
        <taxon>Aspergillus subgen. Circumdati</taxon>
    </lineage>
</organism>
<sequence>MAGPGCTGMMARRAGPETLYLFLFAGSLLDVANLVIPGDIIASSLSVYLSTLNLSSFHLPKRGEGVTGWLQ</sequence>